<comment type="caution">
    <text evidence="3">The sequence shown here is derived from an EMBL/GenBank/DDBJ whole genome shotgun (WGS) entry which is preliminary data.</text>
</comment>
<name>A0A6B0GHG4_9EURY</name>
<dbReference type="Gene3D" id="1.10.443.10">
    <property type="entry name" value="Intergrase catalytic core"/>
    <property type="match status" value="1"/>
</dbReference>
<evidence type="ECO:0000313" key="3">
    <source>
        <dbReference type="EMBL" id="MWG34040.1"/>
    </source>
</evidence>
<protein>
    <recommendedName>
        <fullName evidence="2">Tyr recombinase domain-containing protein</fullName>
    </recommendedName>
</protein>
<dbReference type="Proteomes" id="UP000451471">
    <property type="component" value="Unassembled WGS sequence"/>
</dbReference>
<dbReference type="PROSITE" id="PS51898">
    <property type="entry name" value="TYR_RECOMBINASE"/>
    <property type="match status" value="1"/>
</dbReference>
<dbReference type="EMBL" id="WSZK01000013">
    <property type="protein sequence ID" value="MWG34040.1"/>
    <property type="molecule type" value="Genomic_DNA"/>
</dbReference>
<dbReference type="InterPro" id="IPR002104">
    <property type="entry name" value="Integrase_catalytic"/>
</dbReference>
<dbReference type="InterPro" id="IPR013762">
    <property type="entry name" value="Integrase-like_cat_sf"/>
</dbReference>
<dbReference type="GO" id="GO:0006310">
    <property type="term" value="P:DNA recombination"/>
    <property type="evidence" value="ECO:0007669"/>
    <property type="project" value="UniProtKB-KW"/>
</dbReference>
<evidence type="ECO:0000259" key="2">
    <source>
        <dbReference type="PROSITE" id="PS51898"/>
    </source>
</evidence>
<feature type="domain" description="Tyr recombinase" evidence="2">
    <location>
        <begin position="227"/>
        <end position="449"/>
    </location>
</feature>
<evidence type="ECO:0000256" key="1">
    <source>
        <dbReference type="ARBA" id="ARBA00023172"/>
    </source>
</evidence>
<keyword evidence="4" id="KW-1185">Reference proteome</keyword>
<dbReference type="AlphaFoldDB" id="A0A6B0GHG4"/>
<accession>A0A6B0GHG4</accession>
<keyword evidence="1" id="KW-0233">DNA recombination</keyword>
<organism evidence="3 4">
    <name type="scientific">Halomarina oriensis</name>
    <dbReference type="NCBI Taxonomy" id="671145"/>
    <lineage>
        <taxon>Archaea</taxon>
        <taxon>Methanobacteriati</taxon>
        <taxon>Methanobacteriota</taxon>
        <taxon>Stenosarchaea group</taxon>
        <taxon>Halobacteria</taxon>
        <taxon>Halobacteriales</taxon>
        <taxon>Natronomonadaceae</taxon>
        <taxon>Halomarina</taxon>
    </lineage>
</organism>
<dbReference type="SUPFAM" id="SSF56349">
    <property type="entry name" value="DNA breaking-rejoining enzymes"/>
    <property type="match status" value="1"/>
</dbReference>
<gene>
    <name evidence="3" type="ORF">GQS65_05970</name>
</gene>
<dbReference type="RefSeq" id="WP_158203761.1">
    <property type="nucleotide sequence ID" value="NZ_WSZK01000013.1"/>
</dbReference>
<dbReference type="InterPro" id="IPR011010">
    <property type="entry name" value="DNA_brk_join_enz"/>
</dbReference>
<sequence length="462" mass="52122">MADSDSPDGTANRLLPENPFEDVRWSTLDREEFAQLYWEQVAPRFAAAGGDPDTEKPTHQWFRDEGLRAFLAALRRHHGLSFGEFWNEDLGGDVDDGYDWATDDDATVDALERFLDRRRDRHDLADSSIAAMRKRLNCYVRAYASANGSDDLLSPVHRDSERPVYEAVDACYAAFDHLNDEEYAPRTKRRVRGVVDDWYQHLVGRRVAAANPATGLYSEFKWQVEPSDSPALDADHVRALMSVTDSPRERLLVVALAGWGLRANEVAALHISQIHRNGDDGPYLRFEERKNGPGEVNILYGLDVLDERLDDLLDSSVSAVRAVSTNRAVGTDGTVSTVTGDRANREGDEWNGYLFPSSIADAGHIGRERVWAWFRDLADDADLPETIDGERPSPQLCRRFWYDTYTAALGQLLEGIGEIAADQGSSDASVVHENYLSDERARRTRREFMRERLADAFDERSH</sequence>
<proteinExistence type="predicted"/>
<reference evidence="3 4" key="1">
    <citation type="submission" date="2019-12" db="EMBL/GenBank/DDBJ databases">
        <title>Halocatena pleomorpha gen. nov. sp. nov., an extremely halophilic archaeon of family Halobacteriaceae isolated from saltpan soil.</title>
        <authorList>
            <person name="Pal Y."/>
            <person name="Verma A."/>
            <person name="Krishnamurthi S."/>
            <person name="Kumar P."/>
        </authorList>
    </citation>
    <scope>NUCLEOTIDE SEQUENCE [LARGE SCALE GENOMIC DNA]</scope>
    <source>
        <strain evidence="3 4">JCM 16495</strain>
    </source>
</reference>
<dbReference type="GO" id="GO:0015074">
    <property type="term" value="P:DNA integration"/>
    <property type="evidence" value="ECO:0007669"/>
    <property type="project" value="InterPro"/>
</dbReference>
<evidence type="ECO:0000313" key="4">
    <source>
        <dbReference type="Proteomes" id="UP000451471"/>
    </source>
</evidence>
<dbReference type="GO" id="GO:0003677">
    <property type="term" value="F:DNA binding"/>
    <property type="evidence" value="ECO:0007669"/>
    <property type="project" value="InterPro"/>
</dbReference>